<dbReference type="PROSITE" id="PS50893">
    <property type="entry name" value="ABC_TRANSPORTER_2"/>
    <property type="match status" value="2"/>
</dbReference>
<protein>
    <submittedName>
        <fullName evidence="6">ABC-F family ATP-binding cassette domain-containing protein</fullName>
    </submittedName>
</protein>
<keyword evidence="1" id="KW-0677">Repeat</keyword>
<reference evidence="6" key="1">
    <citation type="submission" date="2020-10" db="EMBL/GenBank/DDBJ databases">
        <authorList>
            <person name="Gilroy R."/>
        </authorList>
    </citation>
    <scope>NUCLEOTIDE SEQUENCE</scope>
    <source>
        <strain evidence="6">6276</strain>
    </source>
</reference>
<dbReference type="GO" id="GO:0016887">
    <property type="term" value="F:ATP hydrolysis activity"/>
    <property type="evidence" value="ECO:0007669"/>
    <property type="project" value="InterPro"/>
</dbReference>
<dbReference type="InterPro" id="IPR003593">
    <property type="entry name" value="AAA+_ATPase"/>
</dbReference>
<dbReference type="InterPro" id="IPR003439">
    <property type="entry name" value="ABC_transporter-like_ATP-bd"/>
</dbReference>
<dbReference type="AlphaFoldDB" id="A0A9D1JPR7"/>
<evidence type="ECO:0000256" key="2">
    <source>
        <dbReference type="ARBA" id="ARBA00022741"/>
    </source>
</evidence>
<dbReference type="PANTHER" id="PTHR19211:SF14">
    <property type="entry name" value="ATP-BINDING CASSETTE SUB-FAMILY F MEMBER 1"/>
    <property type="match status" value="1"/>
</dbReference>
<evidence type="ECO:0000256" key="1">
    <source>
        <dbReference type="ARBA" id="ARBA00022737"/>
    </source>
</evidence>
<feature type="coiled-coil region" evidence="4">
    <location>
        <begin position="225"/>
        <end position="252"/>
    </location>
</feature>
<evidence type="ECO:0000256" key="4">
    <source>
        <dbReference type="SAM" id="Coils"/>
    </source>
</evidence>
<dbReference type="PROSITE" id="PS00211">
    <property type="entry name" value="ABC_TRANSPORTER_1"/>
    <property type="match status" value="1"/>
</dbReference>
<dbReference type="InterPro" id="IPR017871">
    <property type="entry name" value="ABC_transporter-like_CS"/>
</dbReference>
<comment type="caution">
    <text evidence="6">The sequence shown here is derived from an EMBL/GenBank/DDBJ whole genome shotgun (WGS) entry which is preliminary data.</text>
</comment>
<sequence length="527" mass="60463">MLLQAKNIKLDLINDNRTIIENFNYSAGIGDKTVIIGEEGNGKSTLLKFLYDEKLVSDYVSYSGQIVRKGVFGYLPQFLSAEDRNKTIYNFLKDVEIFNFHEYVNLLQLDYDMLLSDRIMNTLSGGEKIKIQLFNLLCKNPDILFLDEPSNDLDIESLSFLEDFIQKSTTPIIYVSHDETLVEKTANTIIYVEQLIKKTKCKITITNQTYADFLVANNLRYDRQMQIAMKERSEYKRKKERLQKLYEKARHNLSWKNPDGIASSDGRSKNSMKSIIARGKRMEFEADSFTEIPDREVGIIIYFDKRVSVPAQKRILSYSLKELRNNERILSKNIFLNVVGNEHICIIGQNGAGKSTLLKKLYNELKDRSDINVGYMPQNYADVIDYSMSPTEFFQSCFDKESCTKALTYMGNMKFTADEMFHPIGELSGGQIAKILFLDMVLRKCNVLLLDEPTRNFSPLSAPVIRNALINFNGTIISISHDRKYLATPCRHAQAPAAKAMRKTSRRRRPNSMSIISKPSCTHICIK</sequence>
<accession>A0A9D1JPR7</accession>
<dbReference type="InterPro" id="IPR027417">
    <property type="entry name" value="P-loop_NTPase"/>
</dbReference>
<evidence type="ECO:0000256" key="3">
    <source>
        <dbReference type="ARBA" id="ARBA00022840"/>
    </source>
</evidence>
<dbReference type="Proteomes" id="UP000823928">
    <property type="component" value="Unassembled WGS sequence"/>
</dbReference>
<proteinExistence type="predicted"/>
<evidence type="ECO:0000313" key="6">
    <source>
        <dbReference type="EMBL" id="HIS37520.1"/>
    </source>
</evidence>
<evidence type="ECO:0000259" key="5">
    <source>
        <dbReference type="PROSITE" id="PS50893"/>
    </source>
</evidence>
<gene>
    <name evidence="6" type="ORF">IAC10_13020</name>
</gene>
<dbReference type="GO" id="GO:0005524">
    <property type="term" value="F:ATP binding"/>
    <property type="evidence" value="ECO:0007669"/>
    <property type="project" value="UniProtKB-KW"/>
</dbReference>
<organism evidence="6 7">
    <name type="scientific">Candidatus Scatousia excrementigallinarum</name>
    <dbReference type="NCBI Taxonomy" id="2840935"/>
    <lineage>
        <taxon>Bacteria</taxon>
        <taxon>Candidatus Scatousia</taxon>
    </lineage>
</organism>
<dbReference type="InterPro" id="IPR050611">
    <property type="entry name" value="ABCF"/>
</dbReference>
<dbReference type="SMART" id="SM00382">
    <property type="entry name" value="AAA"/>
    <property type="match status" value="2"/>
</dbReference>
<keyword evidence="3 6" id="KW-0067">ATP-binding</keyword>
<dbReference type="Gene3D" id="3.40.50.300">
    <property type="entry name" value="P-loop containing nucleotide triphosphate hydrolases"/>
    <property type="match status" value="2"/>
</dbReference>
<evidence type="ECO:0000313" key="7">
    <source>
        <dbReference type="Proteomes" id="UP000823928"/>
    </source>
</evidence>
<feature type="domain" description="ABC transporter" evidence="5">
    <location>
        <begin position="3"/>
        <end position="219"/>
    </location>
</feature>
<dbReference type="EMBL" id="DVIU01000267">
    <property type="protein sequence ID" value="HIS37520.1"/>
    <property type="molecule type" value="Genomic_DNA"/>
</dbReference>
<dbReference type="PANTHER" id="PTHR19211">
    <property type="entry name" value="ATP-BINDING TRANSPORT PROTEIN-RELATED"/>
    <property type="match status" value="1"/>
</dbReference>
<dbReference type="Pfam" id="PF00005">
    <property type="entry name" value="ABC_tran"/>
    <property type="match status" value="2"/>
</dbReference>
<feature type="domain" description="ABC transporter" evidence="5">
    <location>
        <begin position="315"/>
        <end position="523"/>
    </location>
</feature>
<name>A0A9D1JPR7_9BACT</name>
<dbReference type="SUPFAM" id="SSF52540">
    <property type="entry name" value="P-loop containing nucleoside triphosphate hydrolases"/>
    <property type="match status" value="2"/>
</dbReference>
<keyword evidence="2" id="KW-0547">Nucleotide-binding</keyword>
<keyword evidence="4" id="KW-0175">Coiled coil</keyword>
<reference evidence="6" key="2">
    <citation type="journal article" date="2021" name="PeerJ">
        <title>Extensive microbial diversity within the chicken gut microbiome revealed by metagenomics and culture.</title>
        <authorList>
            <person name="Gilroy R."/>
            <person name="Ravi A."/>
            <person name="Getino M."/>
            <person name="Pursley I."/>
            <person name="Horton D.L."/>
            <person name="Alikhan N.F."/>
            <person name="Baker D."/>
            <person name="Gharbi K."/>
            <person name="Hall N."/>
            <person name="Watson M."/>
            <person name="Adriaenssens E.M."/>
            <person name="Foster-Nyarko E."/>
            <person name="Jarju S."/>
            <person name="Secka A."/>
            <person name="Antonio M."/>
            <person name="Oren A."/>
            <person name="Chaudhuri R.R."/>
            <person name="La Ragione R."/>
            <person name="Hildebrand F."/>
            <person name="Pallen M.J."/>
        </authorList>
    </citation>
    <scope>NUCLEOTIDE SEQUENCE</scope>
    <source>
        <strain evidence="6">6276</strain>
    </source>
</reference>